<organism evidence="2 3">
    <name type="scientific">Tricholomella constricta</name>
    <dbReference type="NCBI Taxonomy" id="117010"/>
    <lineage>
        <taxon>Eukaryota</taxon>
        <taxon>Fungi</taxon>
        <taxon>Dikarya</taxon>
        <taxon>Basidiomycota</taxon>
        <taxon>Agaricomycotina</taxon>
        <taxon>Agaricomycetes</taxon>
        <taxon>Agaricomycetidae</taxon>
        <taxon>Agaricales</taxon>
        <taxon>Tricholomatineae</taxon>
        <taxon>Lyophyllaceae</taxon>
        <taxon>Tricholomella</taxon>
    </lineage>
</organism>
<dbReference type="EMBL" id="JAACJP010000061">
    <property type="protein sequence ID" value="KAF5368213.1"/>
    <property type="molecule type" value="Genomic_DNA"/>
</dbReference>
<dbReference type="OrthoDB" id="5571888at2759"/>
<feature type="compositionally biased region" description="Pro residues" evidence="1">
    <location>
        <begin position="612"/>
        <end position="634"/>
    </location>
</feature>
<protein>
    <recommendedName>
        <fullName evidence="4">BZIP domain-containing protein</fullName>
    </recommendedName>
</protein>
<comment type="caution">
    <text evidence="2">The sequence shown here is derived from an EMBL/GenBank/DDBJ whole genome shotgun (WGS) entry which is preliminary data.</text>
</comment>
<accession>A0A8H5LSU4</accession>
<feature type="compositionally biased region" description="Low complexity" evidence="1">
    <location>
        <begin position="173"/>
        <end position="190"/>
    </location>
</feature>
<evidence type="ECO:0000313" key="3">
    <source>
        <dbReference type="Proteomes" id="UP000565441"/>
    </source>
</evidence>
<gene>
    <name evidence="2" type="ORF">D9615_010518</name>
</gene>
<feature type="compositionally biased region" description="Low complexity" evidence="1">
    <location>
        <begin position="38"/>
        <end position="62"/>
    </location>
</feature>
<feature type="region of interest" description="Disordered" evidence="1">
    <location>
        <begin position="156"/>
        <end position="324"/>
    </location>
</feature>
<feature type="compositionally biased region" description="Basic and acidic residues" evidence="1">
    <location>
        <begin position="643"/>
        <end position="670"/>
    </location>
</feature>
<dbReference type="AlphaFoldDB" id="A0A8H5LSU4"/>
<name>A0A8H5LSU4_9AGAR</name>
<feature type="region of interest" description="Disordered" evidence="1">
    <location>
        <begin position="38"/>
        <end position="77"/>
    </location>
</feature>
<feature type="compositionally biased region" description="Basic and acidic residues" evidence="1">
    <location>
        <begin position="202"/>
        <end position="217"/>
    </location>
</feature>
<evidence type="ECO:0008006" key="4">
    <source>
        <dbReference type="Google" id="ProtNLM"/>
    </source>
</evidence>
<feature type="region of interest" description="Disordered" evidence="1">
    <location>
        <begin position="606"/>
        <end position="671"/>
    </location>
</feature>
<reference evidence="2 3" key="1">
    <citation type="journal article" date="2020" name="ISME J.">
        <title>Uncovering the hidden diversity of litter-decomposition mechanisms in mushroom-forming fungi.</title>
        <authorList>
            <person name="Floudas D."/>
            <person name="Bentzer J."/>
            <person name="Ahren D."/>
            <person name="Johansson T."/>
            <person name="Persson P."/>
            <person name="Tunlid A."/>
        </authorList>
    </citation>
    <scope>NUCLEOTIDE SEQUENCE [LARGE SCALE GENOMIC DNA]</scope>
    <source>
        <strain evidence="2 3">CBS 661.87</strain>
    </source>
</reference>
<evidence type="ECO:0000313" key="2">
    <source>
        <dbReference type="EMBL" id="KAF5368213.1"/>
    </source>
</evidence>
<dbReference type="Proteomes" id="UP000565441">
    <property type="component" value="Unassembled WGS sequence"/>
</dbReference>
<proteinExistence type="predicted"/>
<keyword evidence="3" id="KW-1185">Reference proteome</keyword>
<evidence type="ECO:0000256" key="1">
    <source>
        <dbReference type="SAM" id="MobiDB-lite"/>
    </source>
</evidence>
<feature type="compositionally biased region" description="Polar residues" evidence="1">
    <location>
        <begin position="273"/>
        <end position="284"/>
    </location>
</feature>
<feature type="compositionally biased region" description="Low complexity" evidence="1">
    <location>
        <begin position="286"/>
        <end position="295"/>
    </location>
</feature>
<sequence length="791" mass="84434">MLHQSYFSTSLNDFSDIFNTDLFAHDLVNGTLNANNANSPATASSSRASSPQSPFQSSLLTPPQGPPPTAFPEYNPPSSFFNFLDDDSSKQLDPMSINMSSTPYDFIGAFGVDAGMGIDINMDMHDFNSNPMTFVGDTMGIDPQLVGTPSALSEIAEEDEHDHEHRDIDADADVSASPSVSSAASSPAVAKPTTSKARNSKKTKEKEKEAEQERERLTLVIQPVKVGGHGKARKGTVQSGGVVKRSTSSASSVILEKDKENTGAPSVPPPSYTLPSAFTPTNLYPSKAAGKAASESGKDKDEDDDDLPQDWRPSPEVFQKMTSKEKRQLRNKIKYISTLEGDIAERDRLLDAIRSELGSTQSENYALRQEIAALKRTLLDGRGISPGTPTEPLPLLNLPPPAPLPAQSAAASLALAQQQQLLATATPPSPALTPANATVQLLTANTQKDASASGGRFWGGASGMRLGMGGITPVHRVVLPEVSVADLLGQFGVANAGKLQENMNPLLNDATKTKQAAATMDLKTPLGFDGFADANPFTMKTLDAYRMHLWGKMAAQHHLHQQQQQLLQQQQQQQANTPAHLTGLAASMRPAFFKPTSTSSLSALLSGKHAQPAPPYTTTPSSPPPPYQSAPPSPVLGLGKSGVAEKLEQQQRERERERERERQREKEKETAMYAALASQTLLRKLGSAFWDAFSGGSGSSSGASSALGHASGSGTRAWDAEKVRRVLEGKAVVRVVDVEEPHARASMPAQAPIQAQVQAESASTSTRKCCTAAVTDILEESMRSLSLGKKA</sequence>